<name>A0A0K9PW79_ZOSMR</name>
<proteinExistence type="predicted"/>
<protein>
    <submittedName>
        <fullName evidence="1">Uncharacterized protein</fullName>
    </submittedName>
</protein>
<accession>A0A0K9PW79</accession>
<dbReference type="AlphaFoldDB" id="A0A0K9PW79"/>
<gene>
    <name evidence="1" type="ORF">ZOSMA_14G00010</name>
</gene>
<evidence type="ECO:0000313" key="2">
    <source>
        <dbReference type="Proteomes" id="UP000036987"/>
    </source>
</evidence>
<organism evidence="1 2">
    <name type="scientific">Zostera marina</name>
    <name type="common">Eelgrass</name>
    <dbReference type="NCBI Taxonomy" id="29655"/>
    <lineage>
        <taxon>Eukaryota</taxon>
        <taxon>Viridiplantae</taxon>
        <taxon>Streptophyta</taxon>
        <taxon>Embryophyta</taxon>
        <taxon>Tracheophyta</taxon>
        <taxon>Spermatophyta</taxon>
        <taxon>Magnoliopsida</taxon>
        <taxon>Liliopsida</taxon>
        <taxon>Zosteraceae</taxon>
        <taxon>Zostera</taxon>
    </lineage>
</organism>
<reference evidence="2" key="1">
    <citation type="journal article" date="2016" name="Nature">
        <title>The genome of the seagrass Zostera marina reveals angiosperm adaptation to the sea.</title>
        <authorList>
            <person name="Olsen J.L."/>
            <person name="Rouze P."/>
            <person name="Verhelst B."/>
            <person name="Lin Y.-C."/>
            <person name="Bayer T."/>
            <person name="Collen J."/>
            <person name="Dattolo E."/>
            <person name="De Paoli E."/>
            <person name="Dittami S."/>
            <person name="Maumus F."/>
            <person name="Michel G."/>
            <person name="Kersting A."/>
            <person name="Lauritano C."/>
            <person name="Lohaus R."/>
            <person name="Toepel M."/>
            <person name="Tonon T."/>
            <person name="Vanneste K."/>
            <person name="Amirebrahimi M."/>
            <person name="Brakel J."/>
            <person name="Bostroem C."/>
            <person name="Chovatia M."/>
            <person name="Grimwood J."/>
            <person name="Jenkins J.W."/>
            <person name="Jueterbock A."/>
            <person name="Mraz A."/>
            <person name="Stam W.T."/>
            <person name="Tice H."/>
            <person name="Bornberg-Bauer E."/>
            <person name="Green P.J."/>
            <person name="Pearson G.A."/>
            <person name="Procaccini G."/>
            <person name="Duarte C.M."/>
            <person name="Schmutz J."/>
            <person name="Reusch T.B.H."/>
            <person name="Van de Peer Y."/>
        </authorList>
    </citation>
    <scope>NUCLEOTIDE SEQUENCE [LARGE SCALE GENOMIC DNA]</scope>
    <source>
        <strain evidence="2">cv. Finnish</strain>
    </source>
</reference>
<dbReference type="Proteomes" id="UP000036987">
    <property type="component" value="Unassembled WGS sequence"/>
</dbReference>
<keyword evidence="2" id="KW-1185">Reference proteome</keyword>
<comment type="caution">
    <text evidence="1">The sequence shown here is derived from an EMBL/GenBank/DDBJ whole genome shotgun (WGS) entry which is preliminary data.</text>
</comment>
<sequence>MKVLCIEALLQKNDLENKLNDLIVAPRHASSSEDRNLVKHLQEELRNYVEQEDPFLRGKSPVGELDHFWKVHQCAQ</sequence>
<evidence type="ECO:0000313" key="1">
    <source>
        <dbReference type="EMBL" id="KMZ73241.1"/>
    </source>
</evidence>
<dbReference type="EMBL" id="LFYR01000585">
    <property type="protein sequence ID" value="KMZ73241.1"/>
    <property type="molecule type" value="Genomic_DNA"/>
</dbReference>